<name>A0A6C0I475_9ZZZZ</name>
<reference evidence="1" key="1">
    <citation type="journal article" date="2020" name="Nature">
        <title>Giant virus diversity and host interactions through global metagenomics.</title>
        <authorList>
            <person name="Schulz F."/>
            <person name="Roux S."/>
            <person name="Paez-Espino D."/>
            <person name="Jungbluth S."/>
            <person name="Walsh D.A."/>
            <person name="Denef V.J."/>
            <person name="McMahon K.D."/>
            <person name="Konstantinidis K.T."/>
            <person name="Eloe-Fadrosh E.A."/>
            <person name="Kyrpides N.C."/>
            <person name="Woyke T."/>
        </authorList>
    </citation>
    <scope>NUCLEOTIDE SEQUENCE</scope>
    <source>
        <strain evidence="1">GVMAG-M-3300023184-190</strain>
    </source>
</reference>
<sequence length="165" mass="19731">MQQEDDLYDEIFQDDQDFLYEDRMDGSYYLGMQFYMTERVILLVNTISPRVYLKYKHEDILGYLRDYSMYPMGEPHVNIIKLHILPDLSYSAINKTYWLRLVQRHWRNSLQKRLQVWKTSAFLRLRELGKTSCNKNNMLRGLMSIYTNPLAKESLLKGSLLKGLC</sequence>
<proteinExistence type="predicted"/>
<evidence type="ECO:0000313" key="1">
    <source>
        <dbReference type="EMBL" id="QHT87195.1"/>
    </source>
</evidence>
<dbReference type="EMBL" id="MN740084">
    <property type="protein sequence ID" value="QHT87195.1"/>
    <property type="molecule type" value="Genomic_DNA"/>
</dbReference>
<protein>
    <submittedName>
        <fullName evidence="1">Uncharacterized protein</fullName>
    </submittedName>
</protein>
<accession>A0A6C0I475</accession>
<organism evidence="1">
    <name type="scientific">viral metagenome</name>
    <dbReference type="NCBI Taxonomy" id="1070528"/>
    <lineage>
        <taxon>unclassified sequences</taxon>
        <taxon>metagenomes</taxon>
        <taxon>organismal metagenomes</taxon>
    </lineage>
</organism>
<dbReference type="AlphaFoldDB" id="A0A6C0I475"/>